<dbReference type="EMBL" id="LGRX02002107">
    <property type="protein sequence ID" value="KAK3284871.1"/>
    <property type="molecule type" value="Genomic_DNA"/>
</dbReference>
<feature type="compositionally biased region" description="Basic and acidic residues" evidence="1">
    <location>
        <begin position="7"/>
        <end position="17"/>
    </location>
</feature>
<accession>A0AAE0GWV1</accession>
<organism evidence="2 3">
    <name type="scientific">Cymbomonas tetramitiformis</name>
    <dbReference type="NCBI Taxonomy" id="36881"/>
    <lineage>
        <taxon>Eukaryota</taxon>
        <taxon>Viridiplantae</taxon>
        <taxon>Chlorophyta</taxon>
        <taxon>Pyramimonadophyceae</taxon>
        <taxon>Pyramimonadales</taxon>
        <taxon>Pyramimonadaceae</taxon>
        <taxon>Cymbomonas</taxon>
    </lineage>
</organism>
<gene>
    <name evidence="2" type="ORF">CYMTET_7509</name>
</gene>
<evidence type="ECO:0000313" key="3">
    <source>
        <dbReference type="Proteomes" id="UP001190700"/>
    </source>
</evidence>
<sequence length="474" mass="53824">MPPARCSRCDSGPEKRSATWPAGRPAVSRPPGCPAQGEAQFGTYALLVSMRSRRTYVGKFWSGPIKERLRKHFATVLDPTQKDGRWLYGGLRSAGIHNYFMLPLKTYAGKVDCDADEKLIIRRTHRPGETLNTCVHTKYPEGATINFVRQRTRVVRTAKQKISALFCNPNRVAVCVDEAECRCDDSLDRELPRRDGHVCFRTTELHGKYSDLNRSLKATPRQAAETADYLLSGTTDFLNQLNLFETVSVAAIRKLLPWKCNVDGSSYLLVENFTDEIFFVAVCGADGLVVQVTWHRFIWLLQRLDAFSTAHGRDKQSIFEHLLRVVNRLLAWYLLVTRDYWIMPYTVQDAIRFCFSLIDELFASPLDVNLDSAVFCTPYAEDVCFGAFFDNSYRILWHLCALGNPIYTVAHIRKCLDHALFSTICTTRKPARIRRADSTLLGEVGLSGGFCVLQKKKFRFLAPQSALGFVDRYD</sequence>
<keyword evidence="3" id="KW-1185">Reference proteome</keyword>
<comment type="caution">
    <text evidence="2">The sequence shown here is derived from an EMBL/GenBank/DDBJ whole genome shotgun (WGS) entry which is preliminary data.</text>
</comment>
<evidence type="ECO:0000313" key="2">
    <source>
        <dbReference type="EMBL" id="KAK3284871.1"/>
    </source>
</evidence>
<proteinExistence type="predicted"/>
<dbReference type="Proteomes" id="UP001190700">
    <property type="component" value="Unassembled WGS sequence"/>
</dbReference>
<protein>
    <submittedName>
        <fullName evidence="2">Uncharacterized protein</fullName>
    </submittedName>
</protein>
<name>A0AAE0GWV1_9CHLO</name>
<evidence type="ECO:0000256" key="1">
    <source>
        <dbReference type="SAM" id="MobiDB-lite"/>
    </source>
</evidence>
<reference evidence="2 3" key="1">
    <citation type="journal article" date="2015" name="Genome Biol. Evol.">
        <title>Comparative Genomics of a Bacterivorous Green Alga Reveals Evolutionary Causalities and Consequences of Phago-Mixotrophic Mode of Nutrition.</title>
        <authorList>
            <person name="Burns J.A."/>
            <person name="Paasch A."/>
            <person name="Narechania A."/>
            <person name="Kim E."/>
        </authorList>
    </citation>
    <scope>NUCLEOTIDE SEQUENCE [LARGE SCALE GENOMIC DNA]</scope>
    <source>
        <strain evidence="2 3">PLY_AMNH</strain>
    </source>
</reference>
<feature type="region of interest" description="Disordered" evidence="1">
    <location>
        <begin position="1"/>
        <end position="34"/>
    </location>
</feature>
<dbReference type="AlphaFoldDB" id="A0AAE0GWV1"/>